<evidence type="ECO:0000313" key="2">
    <source>
        <dbReference type="EMBL" id="KJH52357.1"/>
    </source>
</evidence>
<protein>
    <recommendedName>
        <fullName evidence="1">Neurotransmitter-gated ion-channel ligand-binding domain-containing protein</fullName>
    </recommendedName>
</protein>
<dbReference type="GO" id="GO:0005230">
    <property type="term" value="F:extracellular ligand-gated monoatomic ion channel activity"/>
    <property type="evidence" value="ECO:0007669"/>
    <property type="project" value="InterPro"/>
</dbReference>
<organism evidence="2 3">
    <name type="scientific">Dictyocaulus viviparus</name>
    <name type="common">Bovine lungworm</name>
    <dbReference type="NCBI Taxonomy" id="29172"/>
    <lineage>
        <taxon>Eukaryota</taxon>
        <taxon>Metazoa</taxon>
        <taxon>Ecdysozoa</taxon>
        <taxon>Nematoda</taxon>
        <taxon>Chromadorea</taxon>
        <taxon>Rhabditida</taxon>
        <taxon>Rhabditina</taxon>
        <taxon>Rhabditomorpha</taxon>
        <taxon>Strongyloidea</taxon>
        <taxon>Metastrongylidae</taxon>
        <taxon>Dictyocaulus</taxon>
    </lineage>
</organism>
<evidence type="ECO:0000313" key="3">
    <source>
        <dbReference type="Proteomes" id="UP000053766"/>
    </source>
</evidence>
<dbReference type="InterPro" id="IPR036734">
    <property type="entry name" value="Neur_chan_lig-bd_sf"/>
</dbReference>
<keyword evidence="3" id="KW-1185">Reference proteome</keyword>
<reference evidence="2 3" key="1">
    <citation type="submission" date="2013-11" db="EMBL/GenBank/DDBJ databases">
        <title>Draft genome of the bovine lungworm Dictyocaulus viviparus.</title>
        <authorList>
            <person name="Mitreva M."/>
        </authorList>
    </citation>
    <scope>NUCLEOTIDE SEQUENCE [LARGE SCALE GENOMIC DNA]</scope>
    <source>
        <strain evidence="2 3">HannoverDv2000</strain>
    </source>
</reference>
<gene>
    <name evidence="2" type="ORF">DICVIV_01449</name>
</gene>
<evidence type="ECO:0000259" key="1">
    <source>
        <dbReference type="Pfam" id="PF02931"/>
    </source>
</evidence>
<proteinExistence type="predicted"/>
<dbReference type="SUPFAM" id="SSF63712">
    <property type="entry name" value="Nicotinic receptor ligand binding domain-like"/>
    <property type="match status" value="1"/>
</dbReference>
<dbReference type="GO" id="GO:0016020">
    <property type="term" value="C:membrane"/>
    <property type="evidence" value="ECO:0007669"/>
    <property type="project" value="InterPro"/>
</dbReference>
<reference evidence="3" key="2">
    <citation type="journal article" date="2016" name="Sci. Rep.">
        <title>Dictyocaulus viviparus genome, variome and transcriptome elucidate lungworm biology and support future intervention.</title>
        <authorList>
            <person name="McNulty S.N."/>
            <person name="Strube C."/>
            <person name="Rosa B.A."/>
            <person name="Martin J.C."/>
            <person name="Tyagi R."/>
            <person name="Choi Y.J."/>
            <person name="Wang Q."/>
            <person name="Hallsworth Pepin K."/>
            <person name="Zhang X."/>
            <person name="Ozersky P."/>
            <person name="Wilson R.K."/>
            <person name="Sternberg P.W."/>
            <person name="Gasser R.B."/>
            <person name="Mitreva M."/>
        </authorList>
    </citation>
    <scope>NUCLEOTIDE SEQUENCE [LARGE SCALE GENOMIC DNA]</scope>
    <source>
        <strain evidence="3">HannoverDv2000</strain>
    </source>
</reference>
<dbReference type="Pfam" id="PF02931">
    <property type="entry name" value="Neur_chan_LBD"/>
    <property type="match status" value="1"/>
</dbReference>
<feature type="domain" description="Neurotransmitter-gated ion-channel ligand-binding" evidence="1">
    <location>
        <begin position="24"/>
        <end position="193"/>
    </location>
</feature>
<dbReference type="OrthoDB" id="5861496at2759"/>
<name>A0A0D8Y840_DICVI</name>
<dbReference type="AlphaFoldDB" id="A0A0D8Y840"/>
<sequence length="209" mass="24045">MISCVFSRHNSPIVIERPLNRIEFDDLLMEYNTEEGPTANVSVSVIITLNSARIYDDILRTSITMEQIWRDMRLSFKGVSEVPLPNSVRIWQPDTVILNALSYDTKMTSLFLNFDGTIRKKQLLFVEVLCDESPNVTMKSDILECSLELTSFSNRGCEQITYSVEKINNDRIAQLRGRRLNAFLNLTKAEEKDVFRVNAIEDNLIDMIL</sequence>
<dbReference type="Proteomes" id="UP000053766">
    <property type="component" value="Unassembled WGS sequence"/>
</dbReference>
<dbReference type="Gene3D" id="2.70.170.10">
    <property type="entry name" value="Neurotransmitter-gated ion-channel ligand-binding domain"/>
    <property type="match status" value="1"/>
</dbReference>
<dbReference type="InterPro" id="IPR006202">
    <property type="entry name" value="Neur_chan_lig-bd"/>
</dbReference>
<accession>A0A0D8Y840</accession>
<dbReference type="EMBL" id="KN716166">
    <property type="protein sequence ID" value="KJH52357.1"/>
    <property type="molecule type" value="Genomic_DNA"/>
</dbReference>